<dbReference type="Proteomes" id="UP001434883">
    <property type="component" value="Unassembled WGS sequence"/>
</dbReference>
<accession>A0ABV0SAS2</accession>
<feature type="non-terminal residue" evidence="1">
    <location>
        <position position="1"/>
    </location>
</feature>
<name>A0ABV0SAS2_9TELE</name>
<proteinExistence type="predicted"/>
<reference evidence="1 2" key="1">
    <citation type="submission" date="2021-06" db="EMBL/GenBank/DDBJ databases">
        <authorList>
            <person name="Palmer J.M."/>
        </authorList>
    </citation>
    <scope>NUCLEOTIDE SEQUENCE [LARGE SCALE GENOMIC DNA]</scope>
    <source>
        <strain evidence="1 2">XC_2019</strain>
        <tissue evidence="1">Muscle</tissue>
    </source>
</reference>
<evidence type="ECO:0000313" key="2">
    <source>
        <dbReference type="Proteomes" id="UP001434883"/>
    </source>
</evidence>
<sequence length="56" mass="6126">RPVLQAIFLNSNCFEHLIRLLQNSKVIQGRLDSLAVATIKALTTVMHKSPAAKVAV</sequence>
<protein>
    <submittedName>
        <fullName evidence="1">Neurobeachin-like protein 1</fullName>
    </submittedName>
</protein>
<dbReference type="EMBL" id="JAHRIN010075629">
    <property type="protein sequence ID" value="MEQ2217017.1"/>
    <property type="molecule type" value="Genomic_DNA"/>
</dbReference>
<organism evidence="1 2">
    <name type="scientific">Xenoophorus captivus</name>
    <dbReference type="NCBI Taxonomy" id="1517983"/>
    <lineage>
        <taxon>Eukaryota</taxon>
        <taxon>Metazoa</taxon>
        <taxon>Chordata</taxon>
        <taxon>Craniata</taxon>
        <taxon>Vertebrata</taxon>
        <taxon>Euteleostomi</taxon>
        <taxon>Actinopterygii</taxon>
        <taxon>Neopterygii</taxon>
        <taxon>Teleostei</taxon>
        <taxon>Neoteleostei</taxon>
        <taxon>Acanthomorphata</taxon>
        <taxon>Ovalentaria</taxon>
        <taxon>Atherinomorphae</taxon>
        <taxon>Cyprinodontiformes</taxon>
        <taxon>Goodeidae</taxon>
        <taxon>Xenoophorus</taxon>
    </lineage>
</organism>
<evidence type="ECO:0000313" key="1">
    <source>
        <dbReference type="EMBL" id="MEQ2217017.1"/>
    </source>
</evidence>
<comment type="caution">
    <text evidence="1">The sequence shown here is derived from an EMBL/GenBank/DDBJ whole genome shotgun (WGS) entry which is preliminary data.</text>
</comment>
<gene>
    <name evidence="1" type="primary">NBEAL1</name>
    <name evidence="1" type="ORF">XENOCAPTIV_028308</name>
</gene>
<keyword evidence="2" id="KW-1185">Reference proteome</keyword>